<keyword evidence="7" id="KW-1185">Reference proteome</keyword>
<name>A0AAV9XFD7_9PEZI</name>
<evidence type="ECO:0000259" key="5">
    <source>
        <dbReference type="Pfam" id="PF04389"/>
    </source>
</evidence>
<feature type="domain" description="Peptidase M28" evidence="5">
    <location>
        <begin position="371"/>
        <end position="549"/>
    </location>
</feature>
<dbReference type="Gene3D" id="3.40.630.10">
    <property type="entry name" value="Zn peptidases"/>
    <property type="match status" value="1"/>
</dbReference>
<dbReference type="InterPro" id="IPR007365">
    <property type="entry name" value="TFR-like_dimer_dom"/>
</dbReference>
<dbReference type="InterPro" id="IPR036757">
    <property type="entry name" value="TFR-like_dimer_dom_sf"/>
</dbReference>
<evidence type="ECO:0000313" key="7">
    <source>
        <dbReference type="Proteomes" id="UP001365542"/>
    </source>
</evidence>
<keyword evidence="2" id="KW-0812">Transmembrane</keyword>
<evidence type="ECO:0000259" key="4">
    <source>
        <dbReference type="Pfam" id="PF04253"/>
    </source>
</evidence>
<evidence type="ECO:0000256" key="2">
    <source>
        <dbReference type="SAM" id="Phobius"/>
    </source>
</evidence>
<dbReference type="CDD" id="cd02121">
    <property type="entry name" value="PA_GCPII_like"/>
    <property type="match status" value="1"/>
</dbReference>
<dbReference type="Gene3D" id="3.50.30.30">
    <property type="match status" value="1"/>
</dbReference>
<accession>A0AAV9XFD7</accession>
<gene>
    <name evidence="6" type="ORF">TWF694_008208</name>
</gene>
<feature type="domain" description="Transferrin receptor-like dimerisation" evidence="4">
    <location>
        <begin position="608"/>
        <end position="714"/>
    </location>
</feature>
<protein>
    <recommendedName>
        <fullName evidence="8">Glutamate carboxypeptidase</fullName>
    </recommendedName>
</protein>
<dbReference type="PANTHER" id="PTHR10404:SF46">
    <property type="entry name" value="VACUOLAR PROTEIN SORTING-ASSOCIATED PROTEIN 70"/>
    <property type="match status" value="1"/>
</dbReference>
<dbReference type="PANTHER" id="PTHR10404">
    <property type="entry name" value="N-ACETYLATED-ALPHA-LINKED ACIDIC DIPEPTIDASE"/>
    <property type="match status" value="1"/>
</dbReference>
<reference evidence="6 7" key="1">
    <citation type="submission" date="2019-10" db="EMBL/GenBank/DDBJ databases">
        <authorList>
            <person name="Palmer J.M."/>
        </authorList>
    </citation>
    <scope>NUCLEOTIDE SEQUENCE [LARGE SCALE GENOMIC DNA]</scope>
    <source>
        <strain evidence="6 7">TWF694</strain>
    </source>
</reference>
<keyword evidence="2" id="KW-0472">Membrane</keyword>
<organism evidence="6 7">
    <name type="scientific">Orbilia ellipsospora</name>
    <dbReference type="NCBI Taxonomy" id="2528407"/>
    <lineage>
        <taxon>Eukaryota</taxon>
        <taxon>Fungi</taxon>
        <taxon>Dikarya</taxon>
        <taxon>Ascomycota</taxon>
        <taxon>Pezizomycotina</taxon>
        <taxon>Orbiliomycetes</taxon>
        <taxon>Orbiliales</taxon>
        <taxon>Orbiliaceae</taxon>
        <taxon>Orbilia</taxon>
    </lineage>
</organism>
<dbReference type="InterPro" id="IPR003137">
    <property type="entry name" value="PA_domain"/>
</dbReference>
<dbReference type="Gene3D" id="1.20.930.40">
    <property type="entry name" value="Transferrin receptor-like, dimerisation domain"/>
    <property type="match status" value="1"/>
</dbReference>
<evidence type="ECO:0000256" key="1">
    <source>
        <dbReference type="ARBA" id="ARBA00005634"/>
    </source>
</evidence>
<keyword evidence="2" id="KW-1133">Transmembrane helix</keyword>
<evidence type="ECO:0000313" key="6">
    <source>
        <dbReference type="EMBL" id="KAK6540820.1"/>
    </source>
</evidence>
<dbReference type="SUPFAM" id="SSF47672">
    <property type="entry name" value="Transferrin receptor-like dimerisation domain"/>
    <property type="match status" value="1"/>
</dbReference>
<dbReference type="FunFam" id="3.40.630.10:FF:000101">
    <property type="entry name" value="N-acetylated alpha-linked acidic dipeptidase like 1"/>
    <property type="match status" value="1"/>
</dbReference>
<dbReference type="InterPro" id="IPR007484">
    <property type="entry name" value="Peptidase_M28"/>
</dbReference>
<dbReference type="InterPro" id="IPR046450">
    <property type="entry name" value="PA_dom_sf"/>
</dbReference>
<dbReference type="Pfam" id="PF04389">
    <property type="entry name" value="Peptidase_M28"/>
    <property type="match status" value="1"/>
</dbReference>
<dbReference type="SUPFAM" id="SSF52025">
    <property type="entry name" value="PA domain"/>
    <property type="match status" value="1"/>
</dbReference>
<comment type="similarity">
    <text evidence="1">Belongs to the peptidase M28 family. M28B subfamily.</text>
</comment>
<dbReference type="Pfam" id="PF04253">
    <property type="entry name" value="TFR_dimer"/>
    <property type="match status" value="1"/>
</dbReference>
<dbReference type="EMBL" id="JAVHJO010000004">
    <property type="protein sequence ID" value="KAK6540820.1"/>
    <property type="molecule type" value="Genomic_DNA"/>
</dbReference>
<dbReference type="Pfam" id="PF02225">
    <property type="entry name" value="PA"/>
    <property type="match status" value="1"/>
</dbReference>
<sequence>MLPDSTKEMKMVKPCIQTTAAPRRKVTRPWLVSTIALSAVALIVLMRRPQCFLCEPVFQPWRCRPFASPTIGDSSRSLSALEAILLSEPNESRAADWSYYFTSQSRLAGEGKAQGLWVQKKWQEFGIPETNIIEYNTPVDRPVFQRLALINTETGSPSVMYEAKLMEELPVDDPSKVRVPAYHGGSASGNVTAQFVYANFGTNQDYDDLEVQNHIDIKGKIAIIKYGKEHRGDKMFTAARRGLVGILMYADPQQDGNITEAHGYKGYPDGPARPETCIERGAVNAVNGGDPGIPTLPTIPSLPVSFGDIIPLLKALHGCGPKAADTGSDWHGGGLYYKGVEYHVGPSPSHIVLNLNNQMSVSTVPLYQTFGTIKGTTEETIIIGHHRDAWGTGAGDSASAAAALMEVARSFAIAYKTGWRPRRTLIFVSWEGEEIGHGGVEPWVVSNLSWLQKTVVAYLHVSVAAAGPQFQVKATPIMQEVVHRAAKVVPSPDPEGGTVFDRWGGEVIGAGTGDTNPFLQIACVSTFDFSFGATYWPYHSNFDTFAWMNTTGDPGWKYHVTTAKLWALTAAYLSESPILPIRAADYSAAMRKYAKNIRESIPGSVSFDIGPLDNAIEEFHNASVTFDAYASSLSSVETDGMHAAIRRINKKYINLERQFCYKQEHLIYDTSSFYLKLPGFPHLLKSILSGNSEEAREWMDIIQGRITNAADLLKL</sequence>
<dbReference type="GO" id="GO:0004180">
    <property type="term" value="F:carboxypeptidase activity"/>
    <property type="evidence" value="ECO:0007669"/>
    <property type="project" value="TreeGrafter"/>
</dbReference>
<evidence type="ECO:0000259" key="3">
    <source>
        <dbReference type="Pfam" id="PF02225"/>
    </source>
</evidence>
<evidence type="ECO:0008006" key="8">
    <source>
        <dbReference type="Google" id="ProtNLM"/>
    </source>
</evidence>
<comment type="caution">
    <text evidence="6">The sequence shown here is derived from an EMBL/GenBank/DDBJ whole genome shotgun (WGS) entry which is preliminary data.</text>
</comment>
<feature type="transmembrane region" description="Helical" evidence="2">
    <location>
        <begin position="30"/>
        <end position="46"/>
    </location>
</feature>
<dbReference type="AlphaFoldDB" id="A0AAV9XFD7"/>
<feature type="domain" description="PA" evidence="3">
    <location>
        <begin position="191"/>
        <end position="285"/>
    </location>
</feature>
<dbReference type="Proteomes" id="UP001365542">
    <property type="component" value="Unassembled WGS sequence"/>
</dbReference>
<proteinExistence type="inferred from homology"/>
<dbReference type="SUPFAM" id="SSF53187">
    <property type="entry name" value="Zn-dependent exopeptidases"/>
    <property type="match status" value="1"/>
</dbReference>
<dbReference type="InterPro" id="IPR039373">
    <property type="entry name" value="Peptidase_M28B"/>
</dbReference>